<dbReference type="GO" id="GO:0052689">
    <property type="term" value="F:carboxylic ester hydrolase activity"/>
    <property type="evidence" value="ECO:0007669"/>
    <property type="project" value="TreeGrafter"/>
</dbReference>
<dbReference type="InterPro" id="IPR053145">
    <property type="entry name" value="AB_hydrolase_Est10"/>
</dbReference>
<dbReference type="Pfam" id="PF02129">
    <property type="entry name" value="Peptidase_S15"/>
    <property type="match status" value="1"/>
</dbReference>
<sequence>MNLTFTLAASFALLSGTAAAQTLPRRAFVGINLQGLNDSIQRRYHLPDQRGILVTGVREQSSAQAAGLLPNDVVRQVDKTPVQDVPQFVGLLKQFKTGDQSTFTLLRNGKTLRKKLTFTAFPAERSPHYTVEYGAVQHAQNRLRTIITRPTHAAGPKVPLVLFIQGVGCYSIDNPLTPDTPERRIIDSLSRHGYATLRVDKTGMGDSQGIPCLQADLRTETGGYRAGLAAARQLPWVDADNVFITGFSIGGVLAPLVAEDVPVKGIVTWGTASRSFIEYLLHNKRNQSTLAGMPYDKINEQQQLYAAVLHLLLTEKQTPEQVLARYPNAGDLLRFPQHYSYMQQWQDLNLAAAWQRLNTRVLALRGAADYISYSEDQQLLVDVVNRAHPGQARFQLLPDVDHGFTRARDMPESLRLSEAPNPAKNFDFVNVIIRWLDETRQQKS</sequence>
<dbReference type="InterPro" id="IPR036034">
    <property type="entry name" value="PDZ_sf"/>
</dbReference>
<evidence type="ECO:0000313" key="2">
    <source>
        <dbReference type="Proteomes" id="UP000326380"/>
    </source>
</evidence>
<evidence type="ECO:0000313" key="1">
    <source>
        <dbReference type="EMBL" id="KAA9333271.1"/>
    </source>
</evidence>
<dbReference type="EMBL" id="VTWU01000003">
    <property type="protein sequence ID" value="KAA9333271.1"/>
    <property type="molecule type" value="Genomic_DNA"/>
</dbReference>
<dbReference type="PANTHER" id="PTHR43265:SF1">
    <property type="entry name" value="ESTERASE ESTD"/>
    <property type="match status" value="1"/>
</dbReference>
<dbReference type="Gene3D" id="3.40.50.1820">
    <property type="entry name" value="alpha/beta hydrolase"/>
    <property type="match status" value="1"/>
</dbReference>
<dbReference type="SUPFAM" id="SSF50156">
    <property type="entry name" value="PDZ domain-like"/>
    <property type="match status" value="1"/>
</dbReference>
<dbReference type="RefSeq" id="WP_151078692.1">
    <property type="nucleotide sequence ID" value="NZ_CP047647.1"/>
</dbReference>
<dbReference type="AlphaFoldDB" id="A0A7L5A0V7"/>
<gene>
    <name evidence="1" type="ORF">F0P96_09855</name>
</gene>
<dbReference type="SMART" id="SM00228">
    <property type="entry name" value="PDZ"/>
    <property type="match status" value="1"/>
</dbReference>
<dbReference type="InterPro" id="IPR000383">
    <property type="entry name" value="Xaa-Pro-like_dom"/>
</dbReference>
<dbReference type="Gene3D" id="2.30.42.10">
    <property type="match status" value="1"/>
</dbReference>
<dbReference type="InterPro" id="IPR001478">
    <property type="entry name" value="PDZ"/>
</dbReference>
<keyword evidence="2" id="KW-1185">Reference proteome</keyword>
<dbReference type="PANTHER" id="PTHR43265">
    <property type="entry name" value="ESTERASE ESTD"/>
    <property type="match status" value="1"/>
</dbReference>
<dbReference type="InterPro" id="IPR029058">
    <property type="entry name" value="AB_hydrolase_fold"/>
</dbReference>
<keyword evidence="1" id="KW-0378">Hydrolase</keyword>
<proteinExistence type="predicted"/>
<dbReference type="Pfam" id="PF13180">
    <property type="entry name" value="PDZ_2"/>
    <property type="match status" value="1"/>
</dbReference>
<dbReference type="Proteomes" id="UP000326380">
    <property type="component" value="Unassembled WGS sequence"/>
</dbReference>
<organism evidence="1 2">
    <name type="scientific">Hymenobacter busanensis</name>
    <dbReference type="NCBI Taxonomy" id="2607656"/>
    <lineage>
        <taxon>Bacteria</taxon>
        <taxon>Pseudomonadati</taxon>
        <taxon>Bacteroidota</taxon>
        <taxon>Cytophagia</taxon>
        <taxon>Cytophagales</taxon>
        <taxon>Hymenobacteraceae</taxon>
        <taxon>Hymenobacter</taxon>
    </lineage>
</organism>
<reference evidence="1 2" key="1">
    <citation type="submission" date="2019-09" db="EMBL/GenBank/DDBJ databases">
        <title>Genome sequence of Hymenobacter sp. M3.</title>
        <authorList>
            <person name="Srinivasan S."/>
        </authorList>
    </citation>
    <scope>NUCLEOTIDE SEQUENCE [LARGE SCALE GENOMIC DNA]</scope>
    <source>
        <strain evidence="1 2">M3</strain>
    </source>
</reference>
<protein>
    <submittedName>
        <fullName evidence="1">Alpha/beta fold hydrolase</fullName>
    </submittedName>
</protein>
<dbReference type="CDD" id="cd06779">
    <property type="entry name" value="cpPDZ_Deg_HtrA-like"/>
    <property type="match status" value="1"/>
</dbReference>
<dbReference type="SUPFAM" id="SSF53474">
    <property type="entry name" value="alpha/beta-Hydrolases"/>
    <property type="match status" value="1"/>
</dbReference>
<comment type="caution">
    <text evidence="1">The sequence shown here is derived from an EMBL/GenBank/DDBJ whole genome shotgun (WGS) entry which is preliminary data.</text>
</comment>
<accession>A0A7L5A0V7</accession>
<name>A0A7L5A0V7_9BACT</name>